<feature type="region of interest" description="Disordered" evidence="1">
    <location>
        <begin position="450"/>
        <end position="529"/>
    </location>
</feature>
<feature type="region of interest" description="Disordered" evidence="1">
    <location>
        <begin position="94"/>
        <end position="416"/>
    </location>
</feature>
<sequence length="638" mass="67933">MAQGIRIRLQTAPPLPPQRCWLHVRPEGADCACVSDLVDRVFEALPRTAGVLSGSDLELELEGFALLPTSETAGVVRDGDLVVVKRAKHTSASLGKRKQLAEHYRTEDDDDGEDDDEDEDEYDTDEDGEEEDGDDEDGEEEDCEEEEPPAKRRTVPWRPPMLMRARGPMLPLSAGAKVDLDDDDDDEDDDDRRMSDMFERTLQSINNKISIGASSHGGGDKGAMSSSSSSNSSDESSSDPSEDSSEDSTSDSSSGSSEDSSDRSNQDSDSESDANGSDAESGIVSADMAKTPATPAKHASSGMQAYKAGGGASGNKGASPNVPTTPALIPAPPSSVGSRSTSSGTAALAASQIRVPSGLTKSKRKAIHSMLNTQPSHVHFDSDAAAAKTLTEPRPSHHRDAEESADNADLEPPQIIHTQVHLEDNDRQIPSKNKRRRLRRKLKEAACRIANEAGVSAQPKQAAGDGGDQDDQGDVVAPSAANIGADEPSGDANIYGDHKGRRQGSGLDDSEQRLVSSTRPPTDYESLPHLSGFPRAGMVIAFKTIDLSTSYTPVLSDFKEATVLGIDPSGKSVTLQLAPHSIGKRPVVDGDASWGHESSDRFQMDEDPEYVVHGISVQEATSVVELDGLYELKLVSNP</sequence>
<dbReference type="InterPro" id="IPR056398">
    <property type="entry name" value="Tudor_Coilin"/>
</dbReference>
<gene>
    <name evidence="3" type="ORF">HK105_206008</name>
</gene>
<feature type="compositionally biased region" description="Low complexity" evidence="1">
    <location>
        <begin position="225"/>
        <end position="235"/>
    </location>
</feature>
<feature type="compositionally biased region" description="Acidic residues" evidence="1">
    <location>
        <begin position="107"/>
        <end position="147"/>
    </location>
</feature>
<feature type="region of interest" description="Disordered" evidence="1">
    <location>
        <begin position="421"/>
        <end position="440"/>
    </location>
</feature>
<feature type="compositionally biased region" description="Acidic residues" evidence="1">
    <location>
        <begin position="180"/>
        <end position="190"/>
    </location>
</feature>
<dbReference type="PANTHER" id="PTHR15197">
    <property type="entry name" value="COILIN P80"/>
    <property type="match status" value="1"/>
</dbReference>
<feature type="domain" description="Coilin tudor" evidence="2">
    <location>
        <begin position="521"/>
        <end position="580"/>
    </location>
</feature>
<feature type="compositionally biased region" description="Polar residues" evidence="1">
    <location>
        <begin position="201"/>
        <end position="213"/>
    </location>
</feature>
<comment type="caution">
    <text evidence="3">The sequence shown here is derived from an EMBL/GenBank/DDBJ whole genome shotgun (WGS) entry which is preliminary data.</text>
</comment>
<feature type="compositionally biased region" description="Low complexity" evidence="1">
    <location>
        <begin position="334"/>
        <end position="351"/>
    </location>
</feature>
<evidence type="ECO:0000313" key="4">
    <source>
        <dbReference type="Proteomes" id="UP001527925"/>
    </source>
</evidence>
<keyword evidence="4" id="KW-1185">Reference proteome</keyword>
<accession>A0ABR4N4H0</accession>
<evidence type="ECO:0000259" key="2">
    <source>
        <dbReference type="Pfam" id="PF23086"/>
    </source>
</evidence>
<reference evidence="3 4" key="1">
    <citation type="submission" date="2023-09" db="EMBL/GenBank/DDBJ databases">
        <title>Pangenome analysis of Batrachochytrium dendrobatidis and related Chytrids.</title>
        <authorList>
            <person name="Yacoub M.N."/>
            <person name="Stajich J.E."/>
            <person name="James T.Y."/>
        </authorList>
    </citation>
    <scope>NUCLEOTIDE SEQUENCE [LARGE SCALE GENOMIC DNA]</scope>
    <source>
        <strain evidence="3 4">JEL0888</strain>
    </source>
</reference>
<dbReference type="EMBL" id="JADGIZ020000033">
    <property type="protein sequence ID" value="KAL2914441.1"/>
    <property type="molecule type" value="Genomic_DNA"/>
</dbReference>
<dbReference type="PANTHER" id="PTHR15197:SF0">
    <property type="entry name" value="COILIN"/>
    <property type="match status" value="1"/>
</dbReference>
<proteinExistence type="predicted"/>
<evidence type="ECO:0000256" key="1">
    <source>
        <dbReference type="SAM" id="MobiDB-lite"/>
    </source>
</evidence>
<protein>
    <recommendedName>
        <fullName evidence="2">Coilin tudor domain-containing protein</fullName>
    </recommendedName>
</protein>
<dbReference type="Proteomes" id="UP001527925">
    <property type="component" value="Unassembled WGS sequence"/>
</dbReference>
<organism evidence="3 4">
    <name type="scientific">Polyrhizophydium stewartii</name>
    <dbReference type="NCBI Taxonomy" id="2732419"/>
    <lineage>
        <taxon>Eukaryota</taxon>
        <taxon>Fungi</taxon>
        <taxon>Fungi incertae sedis</taxon>
        <taxon>Chytridiomycota</taxon>
        <taxon>Chytridiomycota incertae sedis</taxon>
        <taxon>Chytridiomycetes</taxon>
        <taxon>Rhizophydiales</taxon>
        <taxon>Rhizophydiales incertae sedis</taxon>
        <taxon>Polyrhizophydium</taxon>
    </lineage>
</organism>
<evidence type="ECO:0000313" key="3">
    <source>
        <dbReference type="EMBL" id="KAL2914441.1"/>
    </source>
</evidence>
<dbReference type="Pfam" id="PF23086">
    <property type="entry name" value="Tudor_Coilin"/>
    <property type="match status" value="1"/>
</dbReference>
<name>A0ABR4N4H0_9FUNG</name>
<dbReference type="InterPro" id="IPR024822">
    <property type="entry name" value="Coilin"/>
</dbReference>
<feature type="compositionally biased region" description="Acidic residues" evidence="1">
    <location>
        <begin position="236"/>
        <end position="249"/>
    </location>
</feature>